<name>A0A9P3LJ49_9APHY</name>
<gene>
    <name evidence="3" type="ORF">PsYK624_132250</name>
</gene>
<dbReference type="Gene3D" id="3.40.800.20">
    <property type="entry name" value="Histone deacetylase domain"/>
    <property type="match status" value="1"/>
</dbReference>
<dbReference type="InterPro" id="IPR053244">
    <property type="entry name" value="HDAC_HD_type_1"/>
</dbReference>
<dbReference type="GO" id="GO:0005634">
    <property type="term" value="C:nucleus"/>
    <property type="evidence" value="ECO:0007669"/>
    <property type="project" value="TreeGrafter"/>
</dbReference>
<reference evidence="3 4" key="1">
    <citation type="submission" date="2021-08" db="EMBL/GenBank/DDBJ databases">
        <title>Draft Genome Sequence of Phanerochaete sordida strain YK-624.</title>
        <authorList>
            <person name="Mori T."/>
            <person name="Dohra H."/>
            <person name="Suzuki T."/>
            <person name="Kawagishi H."/>
            <person name="Hirai H."/>
        </authorList>
    </citation>
    <scope>NUCLEOTIDE SEQUENCE [LARGE SCALE GENOMIC DNA]</scope>
    <source>
        <strain evidence="3 4">YK-624</strain>
    </source>
</reference>
<evidence type="ECO:0000313" key="3">
    <source>
        <dbReference type="EMBL" id="GJE97015.1"/>
    </source>
</evidence>
<feature type="compositionally biased region" description="Basic and acidic residues" evidence="1">
    <location>
        <begin position="203"/>
        <end position="223"/>
    </location>
</feature>
<accession>A0A9P3LJ49</accession>
<evidence type="ECO:0000256" key="1">
    <source>
        <dbReference type="SAM" id="MobiDB-lite"/>
    </source>
</evidence>
<proteinExistence type="predicted"/>
<dbReference type="AlphaFoldDB" id="A0A9P3LJ49"/>
<dbReference type="InterPro" id="IPR037138">
    <property type="entry name" value="His_deacetylse_dom_sf"/>
</dbReference>
<dbReference type="SUPFAM" id="SSF57997">
    <property type="entry name" value="Tropomyosin"/>
    <property type="match status" value="1"/>
</dbReference>
<feature type="compositionally biased region" description="Basic and acidic residues" evidence="1">
    <location>
        <begin position="300"/>
        <end position="320"/>
    </location>
</feature>
<dbReference type="OrthoDB" id="5232919at2759"/>
<dbReference type="EMBL" id="BPQB01000066">
    <property type="protein sequence ID" value="GJE97015.1"/>
    <property type="molecule type" value="Genomic_DNA"/>
</dbReference>
<sequence>MLPAKCIYNIPLSSYTDEKDFWDKYSSQYRNVFDEAQKFIDVTDPYRFHPPVIVFLSCGFNASEYEYQSHARVPTSFYRRFTLDACEFADKNAGGRFISILEGGFKDRALISGTMAHVAALAEAGGATCVEEDWWSPDQLKIIKNAAASVSDVEPEVTAADGWLGRMKSLVYELNFTDGEQVPYHSETCPPPPSRTPTPGAVSDKDDGDPQMRSRPESKDGKEAQASSTKRARADESDADDAPRPEVRTRAEDAPLSDDSDTSSHQSSSAQWTNSEGDYASDSADVSPPAADAALANIASEEKDGTHEEELDEMRQLLRETQERLHDAEARADVLERGKVQLEDTVAQLEGRLHDAEERAALLEQEKTQLEGTVARVQRRVQDLEADKRTLDEEKRALEQQSHARAEELRSAEQRLQELTEENLRLGSQNRELQQTKTTLETERRILEQENHALQADNEEIFDKLVETVGAESMMHSRRTTELAGTLQDIIDLRAQHLRRAEVRSVDGSDEAAGPPVET</sequence>
<dbReference type="SUPFAM" id="SSF52768">
    <property type="entry name" value="Arginase/deacetylase"/>
    <property type="match status" value="1"/>
</dbReference>
<feature type="compositionally biased region" description="Low complexity" evidence="1">
    <location>
        <begin position="278"/>
        <end position="299"/>
    </location>
</feature>
<dbReference type="PANTHER" id="PTHR47558">
    <property type="entry name" value="HISTONE DEACETYLASE HOS3"/>
    <property type="match status" value="1"/>
</dbReference>
<comment type="caution">
    <text evidence="3">The sequence shown here is derived from an EMBL/GenBank/DDBJ whole genome shotgun (WGS) entry which is preliminary data.</text>
</comment>
<dbReference type="Gene3D" id="1.20.5.340">
    <property type="match status" value="1"/>
</dbReference>
<dbReference type="Pfam" id="PF00850">
    <property type="entry name" value="Hist_deacetyl"/>
    <property type="match status" value="1"/>
</dbReference>
<organism evidence="3 4">
    <name type="scientific">Phanerochaete sordida</name>
    <dbReference type="NCBI Taxonomy" id="48140"/>
    <lineage>
        <taxon>Eukaryota</taxon>
        <taxon>Fungi</taxon>
        <taxon>Dikarya</taxon>
        <taxon>Basidiomycota</taxon>
        <taxon>Agaricomycotina</taxon>
        <taxon>Agaricomycetes</taxon>
        <taxon>Polyporales</taxon>
        <taxon>Phanerochaetaceae</taxon>
        <taxon>Phanerochaete</taxon>
    </lineage>
</organism>
<dbReference type="PANTHER" id="PTHR47558:SF1">
    <property type="entry name" value="HISTONE DEACETYLASE HOS3"/>
    <property type="match status" value="1"/>
</dbReference>
<feature type="region of interest" description="Disordered" evidence="1">
    <location>
        <begin position="182"/>
        <end position="320"/>
    </location>
</feature>
<dbReference type="InterPro" id="IPR023801">
    <property type="entry name" value="His_deacetylse_dom"/>
</dbReference>
<keyword evidence="4" id="KW-1185">Reference proteome</keyword>
<dbReference type="Proteomes" id="UP000703269">
    <property type="component" value="Unassembled WGS sequence"/>
</dbReference>
<evidence type="ECO:0000313" key="4">
    <source>
        <dbReference type="Proteomes" id="UP000703269"/>
    </source>
</evidence>
<protein>
    <recommendedName>
        <fullName evidence="2">Histone deacetylase domain-containing protein</fullName>
    </recommendedName>
</protein>
<dbReference type="GO" id="GO:0004407">
    <property type="term" value="F:histone deacetylase activity"/>
    <property type="evidence" value="ECO:0007669"/>
    <property type="project" value="TreeGrafter"/>
</dbReference>
<feature type="compositionally biased region" description="Basic and acidic residues" evidence="1">
    <location>
        <begin position="232"/>
        <end position="253"/>
    </location>
</feature>
<feature type="domain" description="Histone deacetylase" evidence="2">
    <location>
        <begin position="7"/>
        <end position="121"/>
    </location>
</feature>
<dbReference type="InterPro" id="IPR023696">
    <property type="entry name" value="Ureohydrolase_dom_sf"/>
</dbReference>
<evidence type="ECO:0000259" key="2">
    <source>
        <dbReference type="Pfam" id="PF00850"/>
    </source>
</evidence>